<organism evidence="3">
    <name type="scientific">Vanderwaltozyma polyspora (strain ATCC 22028 / DSM 70294 / BCRC 21397 / CBS 2163 / NBRC 10782 / NRRL Y-8283 / UCD 57-17)</name>
    <name type="common">Kluyveromyces polysporus</name>
    <dbReference type="NCBI Taxonomy" id="436907"/>
    <lineage>
        <taxon>Eukaryota</taxon>
        <taxon>Fungi</taxon>
        <taxon>Dikarya</taxon>
        <taxon>Ascomycota</taxon>
        <taxon>Saccharomycotina</taxon>
        <taxon>Saccharomycetes</taxon>
        <taxon>Saccharomycetales</taxon>
        <taxon>Saccharomycetaceae</taxon>
        <taxon>Vanderwaltozyma</taxon>
    </lineage>
</organism>
<dbReference type="FunCoup" id="A7TMR0">
    <property type="interactions" value="86"/>
</dbReference>
<evidence type="ECO:0000259" key="1">
    <source>
        <dbReference type="PROSITE" id="PS50053"/>
    </source>
</evidence>
<dbReference type="Pfam" id="PF00240">
    <property type="entry name" value="ubiquitin"/>
    <property type="match status" value="1"/>
</dbReference>
<dbReference type="PROSITE" id="PS50053">
    <property type="entry name" value="UBIQUITIN_2"/>
    <property type="match status" value="1"/>
</dbReference>
<dbReference type="InParanoid" id="A7TMR0"/>
<name>A7TMR0_VANPO</name>
<dbReference type="SMART" id="SM00213">
    <property type="entry name" value="UBQ"/>
    <property type="match status" value="1"/>
</dbReference>
<dbReference type="EMBL" id="DS480424">
    <property type="protein sequence ID" value="EDO16474.1"/>
    <property type="molecule type" value="Genomic_DNA"/>
</dbReference>
<gene>
    <name evidence="2" type="ORF">Kpol_1066p41</name>
</gene>
<proteinExistence type="predicted"/>
<dbReference type="GO" id="GO:0000753">
    <property type="term" value="P:cell morphogenesis involved in conjugation with cellular fusion"/>
    <property type="evidence" value="ECO:0007669"/>
    <property type="project" value="EnsemblFungi"/>
</dbReference>
<dbReference type="Pfam" id="PF16843">
    <property type="entry name" value="Get5_bdg"/>
    <property type="match status" value="1"/>
</dbReference>
<dbReference type="InterPro" id="IPR000626">
    <property type="entry name" value="Ubiquitin-like_dom"/>
</dbReference>
<dbReference type="OrthoDB" id="4067208at2759"/>
<dbReference type="GO" id="GO:0010494">
    <property type="term" value="C:cytoplasmic stress granule"/>
    <property type="evidence" value="ECO:0007669"/>
    <property type="project" value="EnsemblFungi"/>
</dbReference>
<dbReference type="Gene3D" id="1.20.5.510">
    <property type="entry name" value="Single helix bin"/>
    <property type="match status" value="1"/>
</dbReference>
<dbReference type="PhylomeDB" id="A7TMR0"/>
<dbReference type="KEGG" id="vpo:Kpol_1066p41"/>
<accession>A7TMR0</accession>
<evidence type="ECO:0000313" key="2">
    <source>
        <dbReference type="EMBL" id="EDO16474.1"/>
    </source>
</evidence>
<feature type="domain" description="Ubiquitin-like" evidence="1">
    <location>
        <begin position="63"/>
        <end position="130"/>
    </location>
</feature>
<dbReference type="InterPro" id="IPR031765">
    <property type="entry name" value="Mdy2_get4-bd"/>
</dbReference>
<dbReference type="GO" id="GO:0005634">
    <property type="term" value="C:nucleus"/>
    <property type="evidence" value="ECO:0007669"/>
    <property type="project" value="EnsemblFungi"/>
</dbReference>
<evidence type="ECO:0000313" key="3">
    <source>
        <dbReference type="Proteomes" id="UP000000267"/>
    </source>
</evidence>
<dbReference type="OMA" id="NCMVSAP"/>
<dbReference type="STRING" id="436907.A7TMR0"/>
<dbReference type="GeneID" id="5544636"/>
<dbReference type="Pfam" id="PF18514">
    <property type="entry name" value="MDY2_C"/>
    <property type="match status" value="1"/>
</dbReference>
<dbReference type="InterPro" id="IPR040474">
    <property type="entry name" value="MDY2_C"/>
</dbReference>
<dbReference type="InterPro" id="IPR029071">
    <property type="entry name" value="Ubiquitin-like_domsf"/>
</dbReference>
<dbReference type="Gene3D" id="1.10.286.70">
    <property type="entry name" value="Get5 dimerization domain"/>
    <property type="match status" value="1"/>
</dbReference>
<dbReference type="GO" id="GO:0006620">
    <property type="term" value="P:post-translational protein targeting to endoplasmic reticulum membrane"/>
    <property type="evidence" value="ECO:0007669"/>
    <property type="project" value="EnsemblFungi"/>
</dbReference>
<keyword evidence="3" id="KW-1185">Reference proteome</keyword>
<protein>
    <recommendedName>
        <fullName evidence="1">Ubiquitin-like domain-containing protein</fullName>
    </recommendedName>
</protein>
<dbReference type="Gene3D" id="3.10.20.90">
    <property type="entry name" value="Phosphatidylinositol 3-kinase Catalytic Subunit, Chain A, domain 1"/>
    <property type="match status" value="1"/>
</dbReference>
<dbReference type="Proteomes" id="UP000000267">
    <property type="component" value="Unassembled WGS sequence"/>
</dbReference>
<dbReference type="eggNOG" id="KOG0011">
    <property type="taxonomic scope" value="Eukaryota"/>
</dbReference>
<dbReference type="RefSeq" id="XP_001644332.1">
    <property type="nucleotide sequence ID" value="XM_001644282.1"/>
</dbReference>
<sequence>MTTTESEFVSKFLTLATLSDPILWRDYQKPLKEVKSLGVALPPLKYKYDPKRVKKSDGSASSIKLTLKSVRAPKFSVEQKFSTNDTVYQVKQLLVAEGQVEHVEQLKLLLKGKVLHDKMLLADFNLSDATLNVMVSKAPVKEINTEGASEIETNSTNIDLSNLEVPWNEIELLLKTKFNNDKHASLTLQRLQKGWELTK</sequence>
<dbReference type="GO" id="GO:0030674">
    <property type="term" value="F:protein-macromolecule adaptor activity"/>
    <property type="evidence" value="ECO:0007669"/>
    <property type="project" value="EnsemblFungi"/>
</dbReference>
<dbReference type="HOGENOM" id="CLU_1294717_0_0_1"/>
<dbReference type="GO" id="GO:0072380">
    <property type="term" value="C:TRC complex"/>
    <property type="evidence" value="ECO:0007669"/>
    <property type="project" value="EnsemblFungi"/>
</dbReference>
<reference evidence="2 3" key="1">
    <citation type="journal article" date="2007" name="Proc. Natl. Acad. Sci. U.S.A.">
        <title>Independent sorting-out of thousands of duplicated gene pairs in two yeast species descended from a whole-genome duplication.</title>
        <authorList>
            <person name="Scannell D.R."/>
            <person name="Frank A.C."/>
            <person name="Conant G.C."/>
            <person name="Byrne K.P."/>
            <person name="Woolfit M."/>
            <person name="Wolfe K.H."/>
        </authorList>
    </citation>
    <scope>NUCLEOTIDE SEQUENCE [LARGE SCALE GENOMIC DNA]</scope>
    <source>
        <strain evidence="3">ATCC 22028 / DSM 70294 / BCRC 21397 / CBS 2163 / NBRC 10782 / NRRL Y-8283 / UCD 57-17</strain>
    </source>
</reference>
<dbReference type="SUPFAM" id="SSF54236">
    <property type="entry name" value="Ubiquitin-like"/>
    <property type="match status" value="1"/>
</dbReference>
<dbReference type="AlphaFoldDB" id="A7TMR0"/>